<dbReference type="AlphaFoldDB" id="A0A1F4TTL4"/>
<evidence type="ECO:0000313" key="4">
    <source>
        <dbReference type="Proteomes" id="UP000177309"/>
    </source>
</evidence>
<comment type="caution">
    <text evidence="3">The sequence shown here is derived from an EMBL/GenBank/DDBJ whole genome shotgun (WGS) entry which is preliminary data.</text>
</comment>
<feature type="transmembrane region" description="Helical" evidence="1">
    <location>
        <begin position="267"/>
        <end position="289"/>
    </location>
</feature>
<keyword evidence="1" id="KW-0472">Membrane</keyword>
<dbReference type="Pfam" id="PF03599">
    <property type="entry name" value="CdhD"/>
    <property type="match status" value="1"/>
</dbReference>
<keyword evidence="1" id="KW-0812">Transmembrane</keyword>
<sequence length="323" mass="35452">MNQQIPQVSSTLSFQDKLESTLVRWGIGRMDHTVEPGIYAVGNPNQDSPVLISANYKLSFDALRKELKNINAYIVVIDTKGINVWCAAGKGTFGTEEIVNRLKKVGLDQIVSHKTIIVPQLGAPGVAAHEVQQQTGFRVVYGPVRASDIPAFLKAGLKVSKEMRQVRFAFIDRLHLVPLELTISIKYLLLLIMTFLFVTAFSPTGLNWNPAINLLLAYLAGTVLGPLLLPWLPGRSFSVKGIFTAFIAISIAAHFNIIGVTKREMSAWLLIIPAISSFLLMNFTGSSTYTSLSGVQKEMKIAVPLQSTALVLGSILWIITKFI</sequence>
<proteinExistence type="predicted"/>
<name>A0A1F4TTL4_UNCSA</name>
<gene>
    <name evidence="3" type="ORF">A2462_02540</name>
</gene>
<organism evidence="3 4">
    <name type="scientific">candidate division WOR-1 bacterium RIFOXYC2_FULL_41_25</name>
    <dbReference type="NCBI Taxonomy" id="1802586"/>
    <lineage>
        <taxon>Bacteria</taxon>
        <taxon>Bacillati</taxon>
        <taxon>Saganbacteria</taxon>
    </lineage>
</organism>
<evidence type="ECO:0000256" key="1">
    <source>
        <dbReference type="SAM" id="Phobius"/>
    </source>
</evidence>
<keyword evidence="1" id="KW-1133">Transmembrane helix</keyword>
<feature type="transmembrane region" description="Helical" evidence="1">
    <location>
        <begin position="241"/>
        <end position="261"/>
    </location>
</feature>
<feature type="domain" description="CO dehydrogenase/acetyl-CoA synthase delta subunit TIM barrel" evidence="2">
    <location>
        <begin position="32"/>
        <end position="152"/>
    </location>
</feature>
<dbReference type="NCBIfam" id="NF040863">
    <property type="entry name" value="HgcA_corrinoid"/>
    <property type="match status" value="1"/>
</dbReference>
<feature type="transmembrane region" description="Helical" evidence="1">
    <location>
        <begin position="187"/>
        <end position="205"/>
    </location>
</feature>
<evidence type="ECO:0000259" key="2">
    <source>
        <dbReference type="Pfam" id="PF03599"/>
    </source>
</evidence>
<evidence type="ECO:0000313" key="3">
    <source>
        <dbReference type="EMBL" id="OGC35403.1"/>
    </source>
</evidence>
<protein>
    <recommendedName>
        <fullName evidence="2">CO dehydrogenase/acetyl-CoA synthase delta subunit TIM barrel domain-containing protein</fullName>
    </recommendedName>
</protein>
<dbReference type="InterPro" id="IPR016041">
    <property type="entry name" value="Ac-CoA_synth_d_su_TIM-brl"/>
</dbReference>
<accession>A0A1F4TTL4</accession>
<reference evidence="3 4" key="1">
    <citation type="journal article" date="2016" name="Nat. Commun.">
        <title>Thousands of microbial genomes shed light on interconnected biogeochemical processes in an aquifer system.</title>
        <authorList>
            <person name="Anantharaman K."/>
            <person name="Brown C.T."/>
            <person name="Hug L.A."/>
            <person name="Sharon I."/>
            <person name="Castelle C.J."/>
            <person name="Probst A.J."/>
            <person name="Thomas B.C."/>
            <person name="Singh A."/>
            <person name="Wilkins M.J."/>
            <person name="Karaoz U."/>
            <person name="Brodie E.L."/>
            <person name="Williams K.H."/>
            <person name="Hubbard S.S."/>
            <person name="Banfield J.F."/>
        </authorList>
    </citation>
    <scope>NUCLEOTIDE SEQUENCE [LARGE SCALE GENOMIC DNA]</scope>
</reference>
<feature type="transmembrane region" description="Helical" evidence="1">
    <location>
        <begin position="211"/>
        <end position="229"/>
    </location>
</feature>
<feature type="transmembrane region" description="Helical" evidence="1">
    <location>
        <begin position="301"/>
        <end position="320"/>
    </location>
</feature>
<dbReference type="Gene3D" id="3.40.50.11600">
    <property type="match status" value="1"/>
</dbReference>
<dbReference type="Proteomes" id="UP000177309">
    <property type="component" value="Unassembled WGS sequence"/>
</dbReference>
<dbReference type="EMBL" id="MEUI01000002">
    <property type="protein sequence ID" value="OGC35403.1"/>
    <property type="molecule type" value="Genomic_DNA"/>
</dbReference>